<feature type="compositionally biased region" description="Low complexity" evidence="1">
    <location>
        <begin position="64"/>
        <end position="112"/>
    </location>
</feature>
<evidence type="ECO:0000313" key="2">
    <source>
        <dbReference type="EMBL" id="CDJ33385.1"/>
    </source>
</evidence>
<feature type="region of interest" description="Disordered" evidence="1">
    <location>
        <begin position="64"/>
        <end position="185"/>
    </location>
</feature>
<proteinExistence type="predicted"/>
<accession>U6K5X2</accession>
<feature type="compositionally biased region" description="Low complexity" evidence="1">
    <location>
        <begin position="12"/>
        <end position="21"/>
    </location>
</feature>
<dbReference type="GeneID" id="25382619"/>
<dbReference type="VEuPathDB" id="ToxoDB:EMH_0082230"/>
<feature type="compositionally biased region" description="Basic and acidic residues" evidence="1">
    <location>
        <begin position="28"/>
        <end position="40"/>
    </location>
</feature>
<evidence type="ECO:0000256" key="1">
    <source>
        <dbReference type="SAM" id="MobiDB-lite"/>
    </source>
</evidence>
<dbReference type="AlphaFoldDB" id="U6K5X2"/>
<feature type="compositionally biased region" description="Basic and acidic residues" evidence="1">
    <location>
        <begin position="114"/>
        <end position="129"/>
    </location>
</feature>
<reference evidence="2" key="1">
    <citation type="submission" date="2013-10" db="EMBL/GenBank/DDBJ databases">
        <title>Genomic analysis of the causative agents of coccidiosis in chickens.</title>
        <authorList>
            <person name="Reid A.J."/>
            <person name="Blake D."/>
            <person name="Billington K."/>
            <person name="Browne H."/>
            <person name="Dunn M."/>
            <person name="Hung S."/>
            <person name="Kawahara F."/>
            <person name="Miranda-Saavedra D."/>
            <person name="Mourier T."/>
            <person name="Nagra H."/>
            <person name="Otto T.D."/>
            <person name="Rawlings N."/>
            <person name="Sanchez A."/>
            <person name="Sanders M."/>
            <person name="Subramaniam C."/>
            <person name="Tay Y."/>
            <person name="Dear P."/>
            <person name="Doerig C."/>
            <person name="Gruber A."/>
            <person name="Parkinson J."/>
            <person name="Shirley M."/>
            <person name="Wan K.L."/>
            <person name="Berriman M."/>
            <person name="Tomley F."/>
            <person name="Pain A."/>
        </authorList>
    </citation>
    <scope>NUCLEOTIDE SEQUENCE [LARGE SCALE GENOMIC DNA]</scope>
    <source>
        <strain evidence="2">Houghton</strain>
    </source>
</reference>
<evidence type="ECO:0000313" key="3">
    <source>
        <dbReference type="Proteomes" id="UP000030744"/>
    </source>
</evidence>
<dbReference type="RefSeq" id="XP_013355949.1">
    <property type="nucleotide sequence ID" value="XM_013500495.1"/>
</dbReference>
<organism evidence="2 3">
    <name type="scientific">Eimeria mitis</name>
    <dbReference type="NCBI Taxonomy" id="44415"/>
    <lineage>
        <taxon>Eukaryota</taxon>
        <taxon>Sar</taxon>
        <taxon>Alveolata</taxon>
        <taxon>Apicomplexa</taxon>
        <taxon>Conoidasida</taxon>
        <taxon>Coccidia</taxon>
        <taxon>Eucoccidiorida</taxon>
        <taxon>Eimeriorina</taxon>
        <taxon>Eimeriidae</taxon>
        <taxon>Eimeria</taxon>
    </lineage>
</organism>
<keyword evidence="3" id="KW-1185">Reference proteome</keyword>
<dbReference type="EMBL" id="HG685166">
    <property type="protein sequence ID" value="CDJ33385.1"/>
    <property type="molecule type" value="Genomic_DNA"/>
</dbReference>
<sequence>MYRGEGPEEETAAAAAEGLPPGISPSAPRRDESGKQHEYRSGVSRRGSIIGFHRALGRRYSMRGVGESSSMSSAAAAAAAAAATAAAAAAESPRVSAPSFSRPGSRASSRRSLLPHEDATETLRRHLMETDTNARGMDGPELPMLRKTGSATHASPLSMHPISEERAAPSPTPDCRNGETSPDTA</sequence>
<dbReference type="Proteomes" id="UP000030744">
    <property type="component" value="Unassembled WGS sequence"/>
</dbReference>
<name>U6K5X2_9EIME</name>
<protein>
    <submittedName>
        <fullName evidence="2">Uncharacterized protein</fullName>
    </submittedName>
</protein>
<feature type="region of interest" description="Disordered" evidence="1">
    <location>
        <begin position="1"/>
        <end position="47"/>
    </location>
</feature>
<gene>
    <name evidence="2" type="ORF">EMH_0082230</name>
</gene>
<reference evidence="2" key="2">
    <citation type="submission" date="2013-10" db="EMBL/GenBank/DDBJ databases">
        <authorList>
            <person name="Aslett M."/>
        </authorList>
    </citation>
    <scope>NUCLEOTIDE SEQUENCE [LARGE SCALE GENOMIC DNA]</scope>
    <source>
        <strain evidence="2">Houghton</strain>
    </source>
</reference>